<organism evidence="1 2">
    <name type="scientific">Photinus pyralis</name>
    <name type="common">Common eastern firefly</name>
    <name type="synonym">Lampyris pyralis</name>
    <dbReference type="NCBI Taxonomy" id="7054"/>
    <lineage>
        <taxon>Eukaryota</taxon>
        <taxon>Metazoa</taxon>
        <taxon>Ecdysozoa</taxon>
        <taxon>Arthropoda</taxon>
        <taxon>Hexapoda</taxon>
        <taxon>Insecta</taxon>
        <taxon>Pterygota</taxon>
        <taxon>Neoptera</taxon>
        <taxon>Endopterygota</taxon>
        <taxon>Coleoptera</taxon>
        <taxon>Polyphaga</taxon>
        <taxon>Elateriformia</taxon>
        <taxon>Elateroidea</taxon>
        <taxon>Lampyridae</taxon>
        <taxon>Lampyrinae</taxon>
        <taxon>Photinus</taxon>
    </lineage>
</organism>
<proteinExistence type="predicted"/>
<dbReference type="AlphaFoldDB" id="A0A5N4A1J4"/>
<comment type="caution">
    <text evidence="1">The sequence shown here is derived from an EMBL/GenBank/DDBJ whole genome shotgun (WGS) entry which is preliminary data.</text>
</comment>
<dbReference type="Proteomes" id="UP000327044">
    <property type="component" value="Unassembled WGS sequence"/>
</dbReference>
<dbReference type="EMBL" id="VVIM01000011">
    <property type="protein sequence ID" value="KAB0791138.1"/>
    <property type="molecule type" value="Genomic_DNA"/>
</dbReference>
<gene>
    <name evidence="1" type="ORF">PPYR_02938</name>
</gene>
<evidence type="ECO:0000313" key="2">
    <source>
        <dbReference type="Proteomes" id="UP000327044"/>
    </source>
</evidence>
<keyword evidence="2" id="KW-1185">Reference proteome</keyword>
<dbReference type="InParanoid" id="A0A5N4A1J4"/>
<sequence>MQPFQKKGALVWCKDGDSWWSALLISQDGRSKALKVFIFGTHTISHVPENDVQDFVEHFDEHVAEGRSRGCVFKEGVVEALVELHLGQKNFTLDDVINLKLNDFPARAYRIPKWVQVYLNDKKMKKVSKGQYLNGRSLKRAMSDFEQREFNKGSLVWGKFGKSWWAAVVLTRNSYTNKDDKYKVMWLNDFTTSVIESDEVLDFVDNFQTITDQYMKRMSETWRRGTINALGVSSRLWIRKFTHEYLPRNSTIRNGNLPTKILNDL</sequence>
<accession>A0A5N4A1J4</accession>
<evidence type="ECO:0000313" key="1">
    <source>
        <dbReference type="EMBL" id="KAB0791138.1"/>
    </source>
</evidence>
<dbReference type="Gene3D" id="2.30.30.140">
    <property type="match status" value="2"/>
</dbReference>
<protein>
    <recommendedName>
        <fullName evidence="3">Tudor domain-containing protein</fullName>
    </recommendedName>
</protein>
<reference evidence="1 2" key="1">
    <citation type="journal article" date="2018" name="Elife">
        <title>Firefly genomes illuminate parallel origins of bioluminescence in beetles.</title>
        <authorList>
            <person name="Fallon T.R."/>
            <person name="Lower S.E."/>
            <person name="Chang C.H."/>
            <person name="Bessho-Uehara M."/>
            <person name="Martin G.J."/>
            <person name="Bewick A.J."/>
            <person name="Behringer M."/>
            <person name="Debat H.J."/>
            <person name="Wong I."/>
            <person name="Day J.C."/>
            <person name="Suvorov A."/>
            <person name="Silva C.J."/>
            <person name="Stanger-Hall K.F."/>
            <person name="Hall D.W."/>
            <person name="Schmitz R.J."/>
            <person name="Nelson D.R."/>
            <person name="Lewis S.M."/>
            <person name="Shigenobu S."/>
            <person name="Bybee S.M."/>
            <person name="Larracuente A.M."/>
            <person name="Oba Y."/>
            <person name="Weng J.K."/>
        </authorList>
    </citation>
    <scope>NUCLEOTIDE SEQUENCE [LARGE SCALE GENOMIC DNA]</scope>
    <source>
        <strain evidence="1">1611_PpyrPB1</strain>
        <tissue evidence="1">Whole body</tissue>
    </source>
</reference>
<evidence type="ECO:0008006" key="3">
    <source>
        <dbReference type="Google" id="ProtNLM"/>
    </source>
</evidence>
<dbReference type="SUPFAM" id="SSF63748">
    <property type="entry name" value="Tudor/PWWP/MBT"/>
    <property type="match status" value="2"/>
</dbReference>
<name>A0A5N4A1J4_PHOPY</name>